<dbReference type="CDD" id="cd06579">
    <property type="entry name" value="TM_PBP1_transp_AraH_like"/>
    <property type="match status" value="1"/>
</dbReference>
<dbReference type="InterPro" id="IPR001851">
    <property type="entry name" value="ABC_transp_permease"/>
</dbReference>
<dbReference type="GO" id="GO:0005886">
    <property type="term" value="C:plasma membrane"/>
    <property type="evidence" value="ECO:0007669"/>
    <property type="project" value="UniProtKB-SubCell"/>
</dbReference>
<feature type="transmembrane region" description="Helical" evidence="6">
    <location>
        <begin position="282"/>
        <end position="301"/>
    </location>
</feature>
<feature type="transmembrane region" description="Helical" evidence="6">
    <location>
        <begin position="173"/>
        <end position="196"/>
    </location>
</feature>
<gene>
    <name evidence="7" type="ORF">HHJ78_05865</name>
</gene>
<evidence type="ECO:0000256" key="6">
    <source>
        <dbReference type="SAM" id="Phobius"/>
    </source>
</evidence>
<comment type="subcellular location">
    <subcellularLocation>
        <location evidence="1">Cell membrane</location>
        <topology evidence="1">Multi-pass membrane protein</topology>
    </subcellularLocation>
</comment>
<feature type="transmembrane region" description="Helical" evidence="6">
    <location>
        <begin position="257"/>
        <end position="275"/>
    </location>
</feature>
<sequence length="333" mass="34778">MKMDLKILHMPKTRTRHEPVIAGQESVLVAVIAGLWIIMGLATPTFVSPESVFAILYSVVPIAIMALAMTPIMCTGGIDVSVGSSMAVCMAVVGQLLVTYNIPALLAVFVSVAVGAALGAINGLIIAFGRVPAMVATFGTLNLFRYIALQVFGDKQISGVPDTLRIIGGDLNSSVLGIPNALLLAMLIGLAVWFYMRQCPTGRHIYAIGDDSHAAYLAGIKVRRRVFELYVASGIAVGIAAVVSIGTGGFIQQNVGFGLEMSVIAACVIGGTSVLGGSGTVLGSFLGAVLVGSVQAAVTHLHLPNQLTLLFVGLVIILAVGIDLLRQQRRNKR</sequence>
<reference evidence="7 8" key="1">
    <citation type="submission" date="2020-04" db="EMBL/GenBank/DDBJ databases">
        <title>Antimicrobial susceptibility and clonality of vaginal-derived multi-drug resistant Mobiluncus isolates in China.</title>
        <authorList>
            <person name="Zhang X."/>
        </authorList>
    </citation>
    <scope>NUCLEOTIDE SEQUENCE [LARGE SCALE GENOMIC DNA]</scope>
    <source>
        <strain evidence="7 8">13</strain>
    </source>
</reference>
<dbReference type="Pfam" id="PF02653">
    <property type="entry name" value="BPD_transp_2"/>
    <property type="match status" value="1"/>
</dbReference>
<evidence type="ECO:0000256" key="1">
    <source>
        <dbReference type="ARBA" id="ARBA00004651"/>
    </source>
</evidence>
<name>A0A7Y0U168_9ACTO</name>
<feature type="transmembrane region" description="Helical" evidence="6">
    <location>
        <begin position="229"/>
        <end position="251"/>
    </location>
</feature>
<dbReference type="EMBL" id="JABCUR010000004">
    <property type="protein sequence ID" value="NMW65065.1"/>
    <property type="molecule type" value="Genomic_DNA"/>
</dbReference>
<keyword evidence="5 6" id="KW-0472">Membrane</keyword>
<feature type="transmembrane region" description="Helical" evidence="6">
    <location>
        <begin position="51"/>
        <end position="68"/>
    </location>
</feature>
<feature type="transmembrane region" description="Helical" evidence="6">
    <location>
        <begin position="307"/>
        <end position="325"/>
    </location>
</feature>
<feature type="transmembrane region" description="Helical" evidence="6">
    <location>
        <begin position="20"/>
        <end position="39"/>
    </location>
</feature>
<dbReference type="PANTHER" id="PTHR32196">
    <property type="entry name" value="ABC TRANSPORTER PERMEASE PROTEIN YPHD-RELATED-RELATED"/>
    <property type="match status" value="1"/>
</dbReference>
<evidence type="ECO:0000256" key="4">
    <source>
        <dbReference type="ARBA" id="ARBA00022989"/>
    </source>
</evidence>
<accession>A0A7Y0U168</accession>
<dbReference type="GO" id="GO:0022857">
    <property type="term" value="F:transmembrane transporter activity"/>
    <property type="evidence" value="ECO:0007669"/>
    <property type="project" value="InterPro"/>
</dbReference>
<proteinExistence type="predicted"/>
<dbReference type="Proteomes" id="UP000578252">
    <property type="component" value="Unassembled WGS sequence"/>
</dbReference>
<protein>
    <submittedName>
        <fullName evidence="7">ABC transporter permease</fullName>
    </submittedName>
</protein>
<dbReference type="RefSeq" id="WP_169771910.1">
    <property type="nucleotide sequence ID" value="NZ_JABCUR010000004.1"/>
</dbReference>
<keyword evidence="3 6" id="KW-0812">Transmembrane</keyword>
<evidence type="ECO:0000313" key="7">
    <source>
        <dbReference type="EMBL" id="NMW65065.1"/>
    </source>
</evidence>
<organism evidence="7 8">
    <name type="scientific">Mobiluncus mulieris</name>
    <dbReference type="NCBI Taxonomy" id="2052"/>
    <lineage>
        <taxon>Bacteria</taxon>
        <taxon>Bacillati</taxon>
        <taxon>Actinomycetota</taxon>
        <taxon>Actinomycetes</taxon>
        <taxon>Actinomycetales</taxon>
        <taxon>Actinomycetaceae</taxon>
        <taxon>Mobiluncus</taxon>
    </lineage>
</organism>
<keyword evidence="4 6" id="KW-1133">Transmembrane helix</keyword>
<keyword evidence="2" id="KW-1003">Cell membrane</keyword>
<comment type="caution">
    <text evidence="7">The sequence shown here is derived from an EMBL/GenBank/DDBJ whole genome shotgun (WGS) entry which is preliminary data.</text>
</comment>
<evidence type="ECO:0000313" key="8">
    <source>
        <dbReference type="Proteomes" id="UP000578252"/>
    </source>
</evidence>
<evidence type="ECO:0000256" key="2">
    <source>
        <dbReference type="ARBA" id="ARBA00022475"/>
    </source>
</evidence>
<evidence type="ECO:0000256" key="3">
    <source>
        <dbReference type="ARBA" id="ARBA00022692"/>
    </source>
</evidence>
<dbReference type="AlphaFoldDB" id="A0A7Y0U168"/>
<dbReference type="PANTHER" id="PTHR32196:SF72">
    <property type="entry name" value="RIBOSE IMPORT PERMEASE PROTEIN RBSC"/>
    <property type="match status" value="1"/>
</dbReference>
<feature type="transmembrane region" description="Helical" evidence="6">
    <location>
        <begin position="135"/>
        <end position="153"/>
    </location>
</feature>
<feature type="transmembrane region" description="Helical" evidence="6">
    <location>
        <begin position="104"/>
        <end position="128"/>
    </location>
</feature>
<evidence type="ECO:0000256" key="5">
    <source>
        <dbReference type="ARBA" id="ARBA00023136"/>
    </source>
</evidence>
<feature type="transmembrane region" description="Helical" evidence="6">
    <location>
        <begin position="80"/>
        <end position="98"/>
    </location>
</feature>